<evidence type="ECO:0000256" key="4">
    <source>
        <dbReference type="ARBA" id="ARBA00022679"/>
    </source>
</evidence>
<evidence type="ECO:0000256" key="7">
    <source>
        <dbReference type="ARBA" id="ARBA00022842"/>
    </source>
</evidence>
<keyword evidence="5 10" id="KW-0479">Metal-binding</keyword>
<gene>
    <name evidence="12" type="ORF">GRFL_2223</name>
</gene>
<dbReference type="STRING" id="1229726.GRFL_2223"/>
<dbReference type="PANTHER" id="PTHR30040">
    <property type="entry name" value="THIAMINE BIOSYNTHESIS LIPOPROTEIN APBE"/>
    <property type="match status" value="1"/>
</dbReference>
<comment type="cofactor">
    <cofactor evidence="11">
        <name>Mg(2+)</name>
        <dbReference type="ChEBI" id="CHEBI:18420"/>
    </cofactor>
    <cofactor evidence="11">
        <name>Mn(2+)</name>
        <dbReference type="ChEBI" id="CHEBI:29035"/>
    </cofactor>
    <text evidence="11">Magnesium. Can also use manganese.</text>
</comment>
<evidence type="ECO:0000256" key="5">
    <source>
        <dbReference type="ARBA" id="ARBA00022723"/>
    </source>
</evidence>
<keyword evidence="12" id="KW-0449">Lipoprotein</keyword>
<keyword evidence="13" id="KW-1185">Reference proteome</keyword>
<dbReference type="GO" id="GO:0016740">
    <property type="term" value="F:transferase activity"/>
    <property type="evidence" value="ECO:0007669"/>
    <property type="project" value="UniProtKB-UniRule"/>
</dbReference>
<comment type="catalytic activity">
    <reaction evidence="9 10">
        <text>L-threonyl-[protein] + FAD = FMN-L-threonyl-[protein] + AMP + H(+)</text>
        <dbReference type="Rhea" id="RHEA:36847"/>
        <dbReference type="Rhea" id="RHEA-COMP:11060"/>
        <dbReference type="Rhea" id="RHEA-COMP:11061"/>
        <dbReference type="ChEBI" id="CHEBI:15378"/>
        <dbReference type="ChEBI" id="CHEBI:30013"/>
        <dbReference type="ChEBI" id="CHEBI:57692"/>
        <dbReference type="ChEBI" id="CHEBI:74257"/>
        <dbReference type="ChEBI" id="CHEBI:456215"/>
        <dbReference type="EC" id="2.7.1.180"/>
    </reaction>
</comment>
<protein>
    <recommendedName>
        <fullName evidence="2 10">FAD:protein FMN transferase</fullName>
        <ecNumber evidence="1 10">2.7.1.180</ecNumber>
    </recommendedName>
    <alternativeName>
        <fullName evidence="8 10">Flavin transferase</fullName>
    </alternativeName>
</protein>
<organism evidence="12 13">
    <name type="scientific">Christiangramia flava JLT2011</name>
    <dbReference type="NCBI Taxonomy" id="1229726"/>
    <lineage>
        <taxon>Bacteria</taxon>
        <taxon>Pseudomonadati</taxon>
        <taxon>Bacteroidota</taxon>
        <taxon>Flavobacteriia</taxon>
        <taxon>Flavobacteriales</taxon>
        <taxon>Flavobacteriaceae</taxon>
        <taxon>Christiangramia</taxon>
    </lineage>
</organism>
<keyword evidence="3 10" id="KW-0285">Flavoprotein</keyword>
<dbReference type="EMBL" id="CP016359">
    <property type="protein sequence ID" value="APU68947.1"/>
    <property type="molecule type" value="Genomic_DNA"/>
</dbReference>
<dbReference type="Proteomes" id="UP000186230">
    <property type="component" value="Chromosome"/>
</dbReference>
<evidence type="ECO:0000256" key="8">
    <source>
        <dbReference type="ARBA" id="ARBA00031306"/>
    </source>
</evidence>
<evidence type="ECO:0000256" key="2">
    <source>
        <dbReference type="ARBA" id="ARBA00016337"/>
    </source>
</evidence>
<reference evidence="12 13" key="1">
    <citation type="submission" date="2016-07" db="EMBL/GenBank/DDBJ databases">
        <title>Multi-omics approach to identify versatile polysaccharide utilization systems of a marine flavobacterium Gramella flava.</title>
        <authorList>
            <person name="Tang K."/>
        </authorList>
    </citation>
    <scope>NUCLEOTIDE SEQUENCE [LARGE SCALE GENOMIC DNA]</scope>
    <source>
        <strain evidence="12 13">JLT2011</strain>
    </source>
</reference>
<evidence type="ECO:0000256" key="10">
    <source>
        <dbReference type="PIRNR" id="PIRNR006268"/>
    </source>
</evidence>
<evidence type="ECO:0000256" key="9">
    <source>
        <dbReference type="ARBA" id="ARBA00048540"/>
    </source>
</evidence>
<dbReference type="InterPro" id="IPR024932">
    <property type="entry name" value="ApbE"/>
</dbReference>
<dbReference type="Gene3D" id="3.10.520.10">
    <property type="entry name" value="ApbE-like domains"/>
    <property type="match status" value="1"/>
</dbReference>
<feature type="binding site" evidence="11">
    <location>
        <position position="172"/>
    </location>
    <ligand>
        <name>Mg(2+)</name>
        <dbReference type="ChEBI" id="CHEBI:18420"/>
    </ligand>
</feature>
<feature type="binding site" evidence="11">
    <location>
        <position position="295"/>
    </location>
    <ligand>
        <name>Mg(2+)</name>
        <dbReference type="ChEBI" id="CHEBI:18420"/>
    </ligand>
</feature>
<dbReference type="GO" id="GO:0046872">
    <property type="term" value="F:metal ion binding"/>
    <property type="evidence" value="ECO:0007669"/>
    <property type="project" value="UniProtKB-UniRule"/>
</dbReference>
<dbReference type="KEGG" id="gfl:GRFL_2223"/>
<feature type="binding site" evidence="11">
    <location>
        <position position="291"/>
    </location>
    <ligand>
        <name>Mg(2+)</name>
        <dbReference type="ChEBI" id="CHEBI:18420"/>
    </ligand>
</feature>
<name>A0A1L7I5R9_9FLAO</name>
<keyword evidence="4 10" id="KW-0808">Transferase</keyword>
<keyword evidence="7 10" id="KW-0460">Magnesium</keyword>
<evidence type="ECO:0000256" key="6">
    <source>
        <dbReference type="ARBA" id="ARBA00022827"/>
    </source>
</evidence>
<dbReference type="SUPFAM" id="SSF143631">
    <property type="entry name" value="ApbE-like"/>
    <property type="match status" value="1"/>
</dbReference>
<dbReference type="PIRSF" id="PIRSF006268">
    <property type="entry name" value="ApbE"/>
    <property type="match status" value="1"/>
</dbReference>
<evidence type="ECO:0000256" key="1">
    <source>
        <dbReference type="ARBA" id="ARBA00011955"/>
    </source>
</evidence>
<dbReference type="PANTHER" id="PTHR30040:SF2">
    <property type="entry name" value="FAD:PROTEIN FMN TRANSFERASE"/>
    <property type="match status" value="1"/>
</dbReference>
<accession>A0A1L7I5R9</accession>
<dbReference type="Pfam" id="PF02424">
    <property type="entry name" value="ApbE"/>
    <property type="match status" value="1"/>
</dbReference>
<evidence type="ECO:0000313" key="13">
    <source>
        <dbReference type="Proteomes" id="UP000186230"/>
    </source>
</evidence>
<evidence type="ECO:0000313" key="12">
    <source>
        <dbReference type="EMBL" id="APU68947.1"/>
    </source>
</evidence>
<comment type="similarity">
    <text evidence="10">Belongs to the ApbE family.</text>
</comment>
<evidence type="ECO:0000256" key="3">
    <source>
        <dbReference type="ARBA" id="ARBA00022630"/>
    </source>
</evidence>
<keyword evidence="6 10" id="KW-0274">FAD</keyword>
<dbReference type="AlphaFoldDB" id="A0A1L7I5R9"/>
<proteinExistence type="inferred from homology"/>
<sequence>MEGILIMKNLLFSFLFMSLLSCEKNNSIQKYDTVGEALGTTYSIQFYAENEFDVEKALDSIFEDVNASMSTYRPNSDISKINQGDSTVVVDQNFRNVFKASEDIYQKSNGFFDPTVGSLVNAYGFGPGKQLKQLDSVHLDSVKRLVGFSKVRLTADNTIRKENQDIYLDFNAIAKGYTIDLIAEYLESKSVSNYLVELGGELRAKGENIDRQKSWAVGIDDPFQQEGERVLQAAIELKDRAMATSGNYRKHREDSITGQKYVHTINTKTGKAEKSNLLSASVLAKTCMYADGYATTFMAMGLERSQELLKKLEGVEAYLMYSDESGNLQVFATPGFQETVLE</sequence>
<dbReference type="InterPro" id="IPR003374">
    <property type="entry name" value="ApbE-like_sf"/>
</dbReference>
<dbReference type="EC" id="2.7.1.180" evidence="1 10"/>
<evidence type="ECO:0000256" key="11">
    <source>
        <dbReference type="PIRSR" id="PIRSR006268-2"/>
    </source>
</evidence>